<dbReference type="AlphaFoldDB" id="A0A379F4A7"/>
<dbReference type="GO" id="GO:0045892">
    <property type="term" value="P:negative regulation of DNA-templated transcription"/>
    <property type="evidence" value="ECO:0007669"/>
    <property type="project" value="InterPro"/>
</dbReference>
<gene>
    <name evidence="1" type="primary">arsD</name>
    <name evidence="1" type="ORF">NCTC10376_00009</name>
</gene>
<dbReference type="GeneID" id="93394393"/>
<evidence type="ECO:0000313" key="1">
    <source>
        <dbReference type="EMBL" id="SUC14212.1"/>
    </source>
</evidence>
<reference evidence="1 2" key="1">
    <citation type="submission" date="2018-06" db="EMBL/GenBank/DDBJ databases">
        <authorList>
            <consortium name="Pathogen Informatics"/>
            <person name="Doyle S."/>
        </authorList>
    </citation>
    <scope>NUCLEOTIDE SEQUENCE [LARGE SCALE GENOMIC DNA]</scope>
    <source>
        <strain evidence="1 2">NCTC10376</strain>
    </source>
</reference>
<dbReference type="RefSeq" id="WP_036936992.1">
    <property type="nucleotide sequence ID" value="NZ_CABMNT010000001.1"/>
</dbReference>
<dbReference type="InterPro" id="IPR010712">
    <property type="entry name" value="Arsenical-R_ArsD"/>
</dbReference>
<dbReference type="Proteomes" id="UP000254331">
    <property type="component" value="Unassembled WGS sequence"/>
</dbReference>
<accession>A0A379F4A7</accession>
<dbReference type="NCBIfam" id="NF033727">
    <property type="entry name" value="chaperon_ArsD"/>
    <property type="match status" value="1"/>
</dbReference>
<dbReference type="GO" id="GO:0003677">
    <property type="term" value="F:DNA binding"/>
    <property type="evidence" value="ECO:0007669"/>
    <property type="project" value="InterPro"/>
</dbReference>
<proteinExistence type="predicted"/>
<dbReference type="Pfam" id="PF06953">
    <property type="entry name" value="ArsD"/>
    <property type="match status" value="1"/>
</dbReference>
<name>A0A379F4A7_PROVU</name>
<dbReference type="EMBL" id="UGTW01000001">
    <property type="protein sequence ID" value="SUC14212.1"/>
    <property type="molecule type" value="Genomic_DNA"/>
</dbReference>
<sequence length="122" mass="13409">MKKLEVFDPALCCSTGVCGTDVDQALVNFATDVDWLKKQGANIRRFNLGQEPMAFVNNLKAKAFLETAGTEALPLILLNDEVVLTGRYPKRSELARWFGINYTNDNKPDVKSSCCGNNSGCC</sequence>
<protein>
    <submittedName>
        <fullName evidence="1">Arsenical resistance operon trans-acting repressor ArsD</fullName>
    </submittedName>
</protein>
<dbReference type="Gene3D" id="3.40.30.10">
    <property type="entry name" value="Glutaredoxin"/>
    <property type="match status" value="1"/>
</dbReference>
<dbReference type="OrthoDB" id="9801358at2"/>
<evidence type="ECO:0000313" key="2">
    <source>
        <dbReference type="Proteomes" id="UP000254331"/>
    </source>
</evidence>
<dbReference type="GO" id="GO:0046685">
    <property type="term" value="P:response to arsenic-containing substance"/>
    <property type="evidence" value="ECO:0007669"/>
    <property type="project" value="InterPro"/>
</dbReference>
<organism evidence="1 2">
    <name type="scientific">Proteus vulgaris</name>
    <dbReference type="NCBI Taxonomy" id="585"/>
    <lineage>
        <taxon>Bacteria</taxon>
        <taxon>Pseudomonadati</taxon>
        <taxon>Pseudomonadota</taxon>
        <taxon>Gammaproteobacteria</taxon>
        <taxon>Enterobacterales</taxon>
        <taxon>Morganellaceae</taxon>
        <taxon>Proteus</taxon>
    </lineage>
</organism>